<evidence type="ECO:0000256" key="1">
    <source>
        <dbReference type="ARBA" id="ARBA00004123"/>
    </source>
</evidence>
<dbReference type="GO" id="GO:0005737">
    <property type="term" value="C:cytoplasm"/>
    <property type="evidence" value="ECO:0007669"/>
    <property type="project" value="UniProtKB-SubCell"/>
</dbReference>
<comment type="similarity">
    <text evidence="5">Belongs to the synaptobrevin family.</text>
</comment>
<sequence>MSFKKRNAEQQPKLPPGSRLSAYNGQLLISTGVPSLDDILGGGQPVGTIMLIKEDRATTYAQLLLKYFIAQGIASGHHCAIASRDEDPEEMVKTLMWLSNSEKEDDEDIKGSQAEGESDRMKIAWRYSHLKRLEGDVKSKPASPVTRVIEQQDKNTEEPKPYCSQFDLTKRIPKEVIEQAKTSILQWGYEGEDDYKTLIEQIRKVVLDGNFSSAIPVAPNTPRNALRIALHSLASPSWQSKSPHDLYKFFHALRGLLRFSFGTAVITIPARLYEDAPHFIKRIEHMVDAVIEIESFAGDPVHNEASYTQNYHGFFHVHKLPVLNSLLPPSTKLSVLSAGGSNDLGFKLRRKRFTIETFHLPPEGGVVTRRTEAPKEEKVNRKIGCGSTPGKTDPLESEPYDPYIPNSQRGQDASNNKTARVQQQVDEVVGIMQENIDKVMQRGERLDDLRGKTEDLQATAGHFRRGANQVRKRMWWKDLKWKIIIAVTILVILGIIIGSIVGTQTHNNNNNS</sequence>
<evidence type="ECO:0000256" key="17">
    <source>
        <dbReference type="SAM" id="MobiDB-lite"/>
    </source>
</evidence>
<dbReference type="GO" id="GO:0015031">
    <property type="term" value="P:protein transport"/>
    <property type="evidence" value="ECO:0007669"/>
    <property type="project" value="UniProtKB-KW"/>
</dbReference>
<keyword evidence="21" id="KW-1185">Reference proteome</keyword>
<evidence type="ECO:0000256" key="14">
    <source>
        <dbReference type="ARBA" id="ARBA00023242"/>
    </source>
</evidence>
<dbReference type="SUPFAM" id="SSF52540">
    <property type="entry name" value="P-loop containing nucleoside triphosphate hydrolases"/>
    <property type="match status" value="1"/>
</dbReference>
<comment type="subcellular location">
    <subcellularLocation>
        <location evidence="2">Cytoplasm</location>
    </subcellularLocation>
    <subcellularLocation>
        <location evidence="15">Endomembrane system</location>
        <topology evidence="15">Single-pass type IV membrane protein</topology>
    </subcellularLocation>
    <subcellularLocation>
        <location evidence="1">Nucleus</location>
    </subcellularLocation>
</comment>
<evidence type="ECO:0000256" key="13">
    <source>
        <dbReference type="ARBA" id="ARBA00023136"/>
    </source>
</evidence>
<evidence type="ECO:0000313" key="20">
    <source>
        <dbReference type="EMBL" id="RCH88018.1"/>
    </source>
</evidence>
<evidence type="ECO:0000256" key="18">
    <source>
        <dbReference type="SAM" id="Phobius"/>
    </source>
</evidence>
<dbReference type="GO" id="GO:0016192">
    <property type="term" value="P:vesicle-mediated transport"/>
    <property type="evidence" value="ECO:0007669"/>
    <property type="project" value="InterPro"/>
</dbReference>
<feature type="transmembrane region" description="Helical" evidence="18">
    <location>
        <begin position="481"/>
        <end position="502"/>
    </location>
</feature>
<evidence type="ECO:0000259" key="19">
    <source>
        <dbReference type="PROSITE" id="PS50892"/>
    </source>
</evidence>
<evidence type="ECO:0000256" key="15">
    <source>
        <dbReference type="ARBA" id="ARBA00046280"/>
    </source>
</evidence>
<dbReference type="PROSITE" id="PS00417">
    <property type="entry name" value="SYNAPTOBREVIN"/>
    <property type="match status" value="1"/>
</dbReference>
<dbReference type="STRING" id="86630.A0A367JDK1"/>
<keyword evidence="8" id="KW-0963">Cytoplasm</keyword>
<evidence type="ECO:0000256" key="10">
    <source>
        <dbReference type="ARBA" id="ARBA00022694"/>
    </source>
</evidence>
<dbReference type="CDD" id="cd19494">
    <property type="entry name" value="Elp4"/>
    <property type="match status" value="1"/>
</dbReference>
<name>A0A367JDK1_RHIAZ</name>
<keyword evidence="14" id="KW-0539">Nucleus</keyword>
<keyword evidence="11" id="KW-0653">Protein transport</keyword>
<protein>
    <recommendedName>
        <fullName evidence="6">Elongator complex protein 4</fullName>
    </recommendedName>
</protein>
<evidence type="ECO:0000256" key="9">
    <source>
        <dbReference type="ARBA" id="ARBA00022692"/>
    </source>
</evidence>
<dbReference type="InterPro" id="IPR042855">
    <property type="entry name" value="V_SNARE_CC"/>
</dbReference>
<gene>
    <name evidence="20" type="primary">ELP4_1</name>
    <name evidence="20" type="ORF">CU097_009788</name>
</gene>
<organism evidence="20 21">
    <name type="scientific">Rhizopus azygosporus</name>
    <name type="common">Rhizopus microsporus var. azygosporus</name>
    <dbReference type="NCBI Taxonomy" id="86630"/>
    <lineage>
        <taxon>Eukaryota</taxon>
        <taxon>Fungi</taxon>
        <taxon>Fungi incertae sedis</taxon>
        <taxon>Mucoromycota</taxon>
        <taxon>Mucoromycotina</taxon>
        <taxon>Mucoromycetes</taxon>
        <taxon>Mucorales</taxon>
        <taxon>Mucorineae</taxon>
        <taxon>Rhizopodaceae</taxon>
        <taxon>Rhizopus</taxon>
    </lineage>
</organism>
<reference evidence="20 21" key="1">
    <citation type="journal article" date="2018" name="G3 (Bethesda)">
        <title>Phylogenetic and Phylogenomic Definition of Rhizopus Species.</title>
        <authorList>
            <person name="Gryganskyi A.P."/>
            <person name="Golan J."/>
            <person name="Dolatabadi S."/>
            <person name="Mondo S."/>
            <person name="Robb S."/>
            <person name="Idnurm A."/>
            <person name="Muszewska A."/>
            <person name="Steczkiewicz K."/>
            <person name="Masonjones S."/>
            <person name="Liao H.L."/>
            <person name="Gajdeczka M.T."/>
            <person name="Anike F."/>
            <person name="Vuek A."/>
            <person name="Anishchenko I.M."/>
            <person name="Voigt K."/>
            <person name="de Hoog G.S."/>
            <person name="Smith M.E."/>
            <person name="Heitman J."/>
            <person name="Vilgalys R."/>
            <person name="Stajich J.E."/>
        </authorList>
    </citation>
    <scope>NUCLEOTIDE SEQUENCE [LARGE SCALE GENOMIC DNA]</scope>
    <source>
        <strain evidence="20 21">CBS 357.93</strain>
    </source>
</reference>
<accession>A0A367JDK1</accession>
<comment type="pathway">
    <text evidence="3">tRNA modification; 5-methoxycarbonylmethyl-2-thiouridine-tRNA biosynthesis.</text>
</comment>
<dbReference type="AlphaFoldDB" id="A0A367JDK1"/>
<dbReference type="UniPathway" id="UPA00988"/>
<evidence type="ECO:0000256" key="12">
    <source>
        <dbReference type="ARBA" id="ARBA00022989"/>
    </source>
</evidence>
<evidence type="ECO:0000256" key="8">
    <source>
        <dbReference type="ARBA" id="ARBA00022490"/>
    </source>
</evidence>
<dbReference type="InterPro" id="IPR001388">
    <property type="entry name" value="Synaptobrevin-like"/>
</dbReference>
<proteinExistence type="inferred from homology"/>
<evidence type="ECO:0000256" key="3">
    <source>
        <dbReference type="ARBA" id="ARBA00005043"/>
    </source>
</evidence>
<dbReference type="PROSITE" id="PS50892">
    <property type="entry name" value="V_SNARE"/>
    <property type="match status" value="1"/>
</dbReference>
<keyword evidence="9 18" id="KW-0812">Transmembrane</keyword>
<comment type="similarity">
    <text evidence="4">Belongs to the ELP4 family.</text>
</comment>
<evidence type="ECO:0000256" key="6">
    <source>
        <dbReference type="ARBA" id="ARBA00020265"/>
    </source>
</evidence>
<dbReference type="OrthoDB" id="289162at2759"/>
<dbReference type="Gene3D" id="1.20.5.110">
    <property type="match status" value="1"/>
</dbReference>
<keyword evidence="10" id="KW-0819">tRNA processing</keyword>
<keyword evidence="13 18" id="KW-0472">Membrane</keyword>
<dbReference type="PRINTS" id="PR00219">
    <property type="entry name" value="SYNAPTOBREVN"/>
</dbReference>
<dbReference type="Pfam" id="PF05625">
    <property type="entry name" value="PAXNEB"/>
    <property type="match status" value="1"/>
</dbReference>
<dbReference type="GO" id="GO:0008023">
    <property type="term" value="C:transcription elongation factor complex"/>
    <property type="evidence" value="ECO:0007669"/>
    <property type="project" value="TreeGrafter"/>
</dbReference>
<dbReference type="SUPFAM" id="SSF58038">
    <property type="entry name" value="SNARE fusion complex"/>
    <property type="match status" value="1"/>
</dbReference>
<feature type="domain" description="V-SNARE coiled-coil homology" evidence="19">
    <location>
        <begin position="417"/>
        <end position="477"/>
    </location>
</feature>
<keyword evidence="7" id="KW-0813">Transport</keyword>
<comment type="caution">
    <text evidence="20">The sequence shown here is derived from an EMBL/GenBank/DDBJ whole genome shotgun (WGS) entry which is preliminary data.</text>
</comment>
<dbReference type="FunFam" id="1.20.5.110:FF:000004">
    <property type="entry name" value="Vesicle-associated membrane protein 7"/>
    <property type="match status" value="1"/>
</dbReference>
<evidence type="ECO:0000256" key="4">
    <source>
        <dbReference type="ARBA" id="ARBA00007573"/>
    </source>
</evidence>
<dbReference type="EMBL" id="PJQL01001545">
    <property type="protein sequence ID" value="RCH88018.1"/>
    <property type="molecule type" value="Genomic_DNA"/>
</dbReference>
<keyword evidence="12 18" id="KW-1133">Transmembrane helix</keyword>
<evidence type="ECO:0000313" key="21">
    <source>
        <dbReference type="Proteomes" id="UP000252139"/>
    </source>
</evidence>
<evidence type="ECO:0000256" key="5">
    <source>
        <dbReference type="ARBA" id="ARBA00008025"/>
    </source>
</evidence>
<keyword evidence="16" id="KW-0175">Coiled coil</keyword>
<evidence type="ECO:0000256" key="7">
    <source>
        <dbReference type="ARBA" id="ARBA00022448"/>
    </source>
</evidence>
<evidence type="ECO:0000256" key="2">
    <source>
        <dbReference type="ARBA" id="ARBA00004496"/>
    </source>
</evidence>
<dbReference type="GO" id="GO:0033588">
    <property type="term" value="C:elongator holoenzyme complex"/>
    <property type="evidence" value="ECO:0007669"/>
    <property type="project" value="InterPro"/>
</dbReference>
<evidence type="ECO:0000256" key="16">
    <source>
        <dbReference type="PROSITE-ProRule" id="PRU00290"/>
    </source>
</evidence>
<dbReference type="PANTHER" id="PTHR12896:SF1">
    <property type="entry name" value="ELONGATOR COMPLEX PROTEIN 4"/>
    <property type="match status" value="1"/>
</dbReference>
<dbReference type="GO" id="GO:0016020">
    <property type="term" value="C:membrane"/>
    <property type="evidence" value="ECO:0007669"/>
    <property type="project" value="InterPro"/>
</dbReference>
<dbReference type="InterPro" id="IPR008728">
    <property type="entry name" value="Elongator_complex_protein_4"/>
</dbReference>
<dbReference type="Proteomes" id="UP000252139">
    <property type="component" value="Unassembled WGS sequence"/>
</dbReference>
<dbReference type="InterPro" id="IPR027417">
    <property type="entry name" value="P-loop_NTPase"/>
</dbReference>
<dbReference type="GO" id="GO:0012505">
    <property type="term" value="C:endomembrane system"/>
    <property type="evidence" value="ECO:0007669"/>
    <property type="project" value="UniProtKB-SubCell"/>
</dbReference>
<evidence type="ECO:0000256" key="11">
    <source>
        <dbReference type="ARBA" id="ARBA00022927"/>
    </source>
</evidence>
<dbReference type="Pfam" id="PF00957">
    <property type="entry name" value="Synaptobrevin"/>
    <property type="match status" value="1"/>
</dbReference>
<dbReference type="GO" id="GO:0002098">
    <property type="term" value="P:tRNA wobble uridine modification"/>
    <property type="evidence" value="ECO:0007669"/>
    <property type="project" value="InterPro"/>
</dbReference>
<dbReference type="Gene3D" id="3.40.50.300">
    <property type="entry name" value="P-loop containing nucleotide triphosphate hydrolases"/>
    <property type="match status" value="1"/>
</dbReference>
<feature type="region of interest" description="Disordered" evidence="17">
    <location>
        <begin position="372"/>
        <end position="398"/>
    </location>
</feature>
<dbReference type="PANTHER" id="PTHR12896">
    <property type="entry name" value="PAX6 NEIGHBOR PROTEIN PAXNEB"/>
    <property type="match status" value="1"/>
</dbReference>